<evidence type="ECO:0000313" key="5">
    <source>
        <dbReference type="EMBL" id="OGY92497.1"/>
    </source>
</evidence>
<dbReference type="GO" id="GO:0006790">
    <property type="term" value="P:sulfur compound metabolic process"/>
    <property type="evidence" value="ECO:0007669"/>
    <property type="project" value="TreeGrafter"/>
</dbReference>
<reference evidence="5 6" key="1">
    <citation type="journal article" date="2016" name="Nat. Commun.">
        <title>Thousands of microbial genomes shed light on interconnected biogeochemical processes in an aquifer system.</title>
        <authorList>
            <person name="Anantharaman K."/>
            <person name="Brown C.T."/>
            <person name="Hug L.A."/>
            <person name="Sharon I."/>
            <person name="Castelle C.J."/>
            <person name="Probst A.J."/>
            <person name="Thomas B.C."/>
            <person name="Singh A."/>
            <person name="Wilkins M.J."/>
            <person name="Karaoz U."/>
            <person name="Brodie E.L."/>
            <person name="Williams K.H."/>
            <person name="Hubbard S.S."/>
            <person name="Banfield J.F."/>
        </authorList>
    </citation>
    <scope>NUCLEOTIDE SEQUENCE [LARGE SCALE GENOMIC DNA]</scope>
</reference>
<evidence type="ECO:0000256" key="2">
    <source>
        <dbReference type="PIRSR" id="PIRSR601310-3"/>
    </source>
</evidence>
<feature type="short sequence motif" description="Histidine triad motif" evidence="2 3">
    <location>
        <begin position="97"/>
        <end position="101"/>
    </location>
</feature>
<dbReference type="PANTHER" id="PTHR47670:SF1">
    <property type="entry name" value="ADENYLYLSULFATASE HINT3"/>
    <property type="match status" value="1"/>
</dbReference>
<evidence type="ECO:0000313" key="6">
    <source>
        <dbReference type="Proteomes" id="UP000178109"/>
    </source>
</evidence>
<evidence type="ECO:0000256" key="3">
    <source>
        <dbReference type="PROSITE-ProRule" id="PRU00464"/>
    </source>
</evidence>
<dbReference type="EMBL" id="MHKO01000020">
    <property type="protein sequence ID" value="OGY92497.1"/>
    <property type="molecule type" value="Genomic_DNA"/>
</dbReference>
<dbReference type="GO" id="GO:0009150">
    <property type="term" value="P:purine ribonucleotide metabolic process"/>
    <property type="evidence" value="ECO:0007669"/>
    <property type="project" value="TreeGrafter"/>
</dbReference>
<dbReference type="PANTHER" id="PTHR47670">
    <property type="entry name" value="ADENYLYLSULFATASE HINT3"/>
    <property type="match status" value="1"/>
</dbReference>
<dbReference type="GO" id="GO:0047627">
    <property type="term" value="F:adenylylsulfatase activity"/>
    <property type="evidence" value="ECO:0007669"/>
    <property type="project" value="TreeGrafter"/>
</dbReference>
<dbReference type="STRING" id="1798553.A3H70_04610"/>
<comment type="caution">
    <text evidence="5">The sequence shown here is derived from an EMBL/GenBank/DDBJ whole genome shotgun (WGS) entry which is preliminary data.</text>
</comment>
<evidence type="ECO:0000259" key="4">
    <source>
        <dbReference type="PROSITE" id="PS51084"/>
    </source>
</evidence>
<sequence>MSDCIFCKIVSGEIPSHKVYEDEAVLAFLDIHPINPGHTLVIPKEHHNDLLDTPPELQAKLIQVIGKIAPAVLKAVGALAFNLGVNNGREAGQIIFHTHFHIMPRFSNDGHKLWHGKSLGQEELSKISQTIQKHL</sequence>
<dbReference type="PRINTS" id="PR00332">
    <property type="entry name" value="HISTRIAD"/>
</dbReference>
<feature type="active site" description="Tele-AMP-histidine intermediate" evidence="1">
    <location>
        <position position="99"/>
    </location>
</feature>
<name>A0A1G2BWE2_9BACT</name>
<dbReference type="SUPFAM" id="SSF54197">
    <property type="entry name" value="HIT-like"/>
    <property type="match status" value="1"/>
</dbReference>
<dbReference type="AlphaFoldDB" id="A0A1G2BWE2"/>
<dbReference type="Gene3D" id="3.30.428.10">
    <property type="entry name" value="HIT-like"/>
    <property type="match status" value="1"/>
</dbReference>
<dbReference type="CDD" id="cd01277">
    <property type="entry name" value="HINT_subgroup"/>
    <property type="match status" value="1"/>
</dbReference>
<feature type="domain" description="HIT" evidence="4">
    <location>
        <begin position="5"/>
        <end position="112"/>
    </location>
</feature>
<dbReference type="InterPro" id="IPR036265">
    <property type="entry name" value="HIT-like_sf"/>
</dbReference>
<dbReference type="PROSITE" id="PS00892">
    <property type="entry name" value="HIT_1"/>
    <property type="match status" value="1"/>
</dbReference>
<protein>
    <recommendedName>
        <fullName evidence="4">HIT domain-containing protein</fullName>
    </recommendedName>
</protein>
<dbReference type="InterPro" id="IPR019808">
    <property type="entry name" value="Histidine_triad_CS"/>
</dbReference>
<dbReference type="Pfam" id="PF01230">
    <property type="entry name" value="HIT"/>
    <property type="match status" value="1"/>
</dbReference>
<organism evidence="5 6">
    <name type="scientific">Candidatus Komeilibacteria bacterium RIFCSPLOWO2_02_FULL_48_11</name>
    <dbReference type="NCBI Taxonomy" id="1798553"/>
    <lineage>
        <taxon>Bacteria</taxon>
        <taxon>Candidatus Komeiliibacteriota</taxon>
    </lineage>
</organism>
<dbReference type="InterPro" id="IPR001310">
    <property type="entry name" value="Histidine_triad_HIT"/>
</dbReference>
<dbReference type="PROSITE" id="PS51084">
    <property type="entry name" value="HIT_2"/>
    <property type="match status" value="1"/>
</dbReference>
<proteinExistence type="predicted"/>
<dbReference type="Proteomes" id="UP000178109">
    <property type="component" value="Unassembled WGS sequence"/>
</dbReference>
<accession>A0A1G2BWE2</accession>
<evidence type="ECO:0000256" key="1">
    <source>
        <dbReference type="PIRSR" id="PIRSR601310-1"/>
    </source>
</evidence>
<gene>
    <name evidence="5" type="ORF">A3H70_04610</name>
</gene>
<dbReference type="InterPro" id="IPR039384">
    <property type="entry name" value="HINT"/>
</dbReference>
<dbReference type="InterPro" id="IPR011146">
    <property type="entry name" value="HIT-like"/>
</dbReference>